<dbReference type="AlphaFoldDB" id="A0A4Y2VJ75"/>
<reference evidence="1 2" key="1">
    <citation type="journal article" date="2019" name="Sci. Rep.">
        <title>Orb-weaving spider Araneus ventricosus genome elucidates the spidroin gene catalogue.</title>
        <authorList>
            <person name="Kono N."/>
            <person name="Nakamura H."/>
            <person name="Ohtoshi R."/>
            <person name="Moran D.A.P."/>
            <person name="Shinohara A."/>
            <person name="Yoshida Y."/>
            <person name="Fujiwara M."/>
            <person name="Mori M."/>
            <person name="Tomita M."/>
            <person name="Arakawa K."/>
        </authorList>
    </citation>
    <scope>NUCLEOTIDE SEQUENCE [LARGE SCALE GENOMIC DNA]</scope>
</reference>
<evidence type="ECO:0000313" key="1">
    <source>
        <dbReference type="EMBL" id="GBO24364.1"/>
    </source>
</evidence>
<proteinExistence type="predicted"/>
<dbReference type="EMBL" id="BGPR01047338">
    <property type="protein sequence ID" value="GBO24364.1"/>
    <property type="molecule type" value="Genomic_DNA"/>
</dbReference>
<gene>
    <name evidence="1" type="ORF">AVEN_112476_1</name>
</gene>
<sequence>MLRNLSINKWQQDLDSGDTERAILNILSQVSLTQASWSRESILFATVHGPFPNYLHRFRLHHSDICTCWEKRPSPLRNVLSSYVIFSYYQTKCRKYSTLVKKTYF</sequence>
<name>A0A4Y2VJ75_ARAVE</name>
<organism evidence="1 2">
    <name type="scientific">Araneus ventricosus</name>
    <name type="common">Orbweaver spider</name>
    <name type="synonym">Epeira ventricosa</name>
    <dbReference type="NCBI Taxonomy" id="182803"/>
    <lineage>
        <taxon>Eukaryota</taxon>
        <taxon>Metazoa</taxon>
        <taxon>Ecdysozoa</taxon>
        <taxon>Arthropoda</taxon>
        <taxon>Chelicerata</taxon>
        <taxon>Arachnida</taxon>
        <taxon>Araneae</taxon>
        <taxon>Araneomorphae</taxon>
        <taxon>Entelegynae</taxon>
        <taxon>Araneoidea</taxon>
        <taxon>Araneidae</taxon>
        <taxon>Araneus</taxon>
    </lineage>
</organism>
<accession>A0A4Y2VJ75</accession>
<dbReference type="OrthoDB" id="411823at2759"/>
<comment type="caution">
    <text evidence="1">The sequence shown here is derived from an EMBL/GenBank/DDBJ whole genome shotgun (WGS) entry which is preliminary data.</text>
</comment>
<protein>
    <submittedName>
        <fullName evidence="1">Uncharacterized protein</fullName>
    </submittedName>
</protein>
<dbReference type="Proteomes" id="UP000499080">
    <property type="component" value="Unassembled WGS sequence"/>
</dbReference>
<keyword evidence="2" id="KW-1185">Reference proteome</keyword>
<evidence type="ECO:0000313" key="2">
    <source>
        <dbReference type="Proteomes" id="UP000499080"/>
    </source>
</evidence>